<dbReference type="PANTHER" id="PTHR31630">
    <property type="entry name" value="PHYTANOYL-COA DIOXYGENASE-RELATED-RELATED"/>
    <property type="match status" value="1"/>
</dbReference>
<dbReference type="EMBL" id="JARBDR010000141">
    <property type="protein sequence ID" value="KAJ8320344.1"/>
    <property type="molecule type" value="Genomic_DNA"/>
</dbReference>
<proteinExistence type="predicted"/>
<sequence length="319" mass="37048">ALVIRELEENGYAVIPNVLSTNDSDTYISEYKDFINQFEQKGAGFFHCESVIQTYRIGHFNATWQVRLKVKDMFANIWQTEKLLTSVDAVAISKPPEEGSNMFATPSQNWFHLDQGCQREGRHAYQGGVYLEGTTEKDHCFRVLTKSHKYHSEFFEEFPEAKKLTRDFEFYKLKKHQQEWYINKGCKPTKVPVPKGGMVLWDSRTIHDNARPEFGRPNADRWRFVVFVCMTPAYWATVDDLAQKHNAYKKLLMTTHWPSQGVSTFTEYQPIKTNKKPLIDTVNTLPDIAKTLQAKQLMGIEPYDFDDDISNGPDKPKWN</sequence>
<dbReference type="Gene3D" id="2.60.120.620">
    <property type="entry name" value="q2cbj1_9rhob like domain"/>
    <property type="match status" value="1"/>
</dbReference>
<protein>
    <recommendedName>
        <fullName evidence="3">Phytanoyl-CoA dioxygenase</fullName>
    </recommendedName>
</protein>
<name>A0ABQ9FSU4_TEGGR</name>
<accession>A0ABQ9FSU4</accession>
<dbReference type="InterPro" id="IPR008775">
    <property type="entry name" value="Phytyl_CoA_dOase-like"/>
</dbReference>
<keyword evidence="2" id="KW-1185">Reference proteome</keyword>
<comment type="caution">
    <text evidence="1">The sequence shown here is derived from an EMBL/GenBank/DDBJ whole genome shotgun (WGS) entry which is preliminary data.</text>
</comment>
<evidence type="ECO:0000313" key="1">
    <source>
        <dbReference type="EMBL" id="KAJ8320344.1"/>
    </source>
</evidence>
<evidence type="ECO:0008006" key="3">
    <source>
        <dbReference type="Google" id="ProtNLM"/>
    </source>
</evidence>
<reference evidence="1 2" key="1">
    <citation type="submission" date="2022-12" db="EMBL/GenBank/DDBJ databases">
        <title>Chromosome-level genome of Tegillarca granosa.</title>
        <authorList>
            <person name="Kim J."/>
        </authorList>
    </citation>
    <scope>NUCLEOTIDE SEQUENCE [LARGE SCALE GENOMIC DNA]</scope>
    <source>
        <strain evidence="1">Teg-2019</strain>
        <tissue evidence="1">Adductor muscle</tissue>
    </source>
</reference>
<organism evidence="1 2">
    <name type="scientific">Tegillarca granosa</name>
    <name type="common">Malaysian cockle</name>
    <name type="synonym">Anadara granosa</name>
    <dbReference type="NCBI Taxonomy" id="220873"/>
    <lineage>
        <taxon>Eukaryota</taxon>
        <taxon>Metazoa</taxon>
        <taxon>Spiralia</taxon>
        <taxon>Lophotrochozoa</taxon>
        <taxon>Mollusca</taxon>
        <taxon>Bivalvia</taxon>
        <taxon>Autobranchia</taxon>
        <taxon>Pteriomorphia</taxon>
        <taxon>Arcoida</taxon>
        <taxon>Arcoidea</taxon>
        <taxon>Arcidae</taxon>
        <taxon>Tegillarca</taxon>
    </lineage>
</organism>
<dbReference type="Pfam" id="PF05721">
    <property type="entry name" value="PhyH"/>
    <property type="match status" value="1"/>
</dbReference>
<dbReference type="Proteomes" id="UP001217089">
    <property type="component" value="Unassembled WGS sequence"/>
</dbReference>
<feature type="non-terminal residue" evidence="1">
    <location>
        <position position="1"/>
    </location>
</feature>
<dbReference type="SUPFAM" id="SSF51197">
    <property type="entry name" value="Clavaminate synthase-like"/>
    <property type="match status" value="1"/>
</dbReference>
<evidence type="ECO:0000313" key="2">
    <source>
        <dbReference type="Proteomes" id="UP001217089"/>
    </source>
</evidence>
<dbReference type="PANTHER" id="PTHR31630:SF6">
    <property type="entry name" value="PHYTANOYL-COA DIOXYGENASE-RELATED"/>
    <property type="match status" value="1"/>
</dbReference>
<gene>
    <name evidence="1" type="ORF">KUTeg_001931</name>
</gene>